<feature type="chain" id="PRO_5041677120" evidence="1">
    <location>
        <begin position="23"/>
        <end position="89"/>
    </location>
</feature>
<keyword evidence="5" id="KW-1185">Reference proteome</keyword>
<evidence type="ECO:0000313" key="2">
    <source>
        <dbReference type="EMBL" id="PCC99776.1"/>
    </source>
</evidence>
<gene>
    <name evidence="2" type="ORF">CO192_08095</name>
    <name evidence="3" type="ORF">EAO82_08300</name>
</gene>
<feature type="signal peptide" evidence="1">
    <location>
        <begin position="1"/>
        <end position="22"/>
    </location>
</feature>
<keyword evidence="1" id="KW-0732">Signal</keyword>
<evidence type="ECO:0000313" key="5">
    <source>
        <dbReference type="Proteomes" id="UP000344571"/>
    </source>
</evidence>
<dbReference type="RefSeq" id="WP_096346106.1">
    <property type="nucleotide sequence ID" value="NZ_CP033116.1"/>
</dbReference>
<reference evidence="2 4" key="1">
    <citation type="submission" date="2017-09" db="EMBL/GenBank/DDBJ databases">
        <title>Bacterial and phytoplankton interrelationship in Kongsfjorden, an Arctic fjord.</title>
        <authorList>
            <person name="Sinha R."/>
            <person name="Krishnan K."/>
        </authorList>
    </citation>
    <scope>NUCLEOTIDE SEQUENCE [LARGE SCALE GENOMIC DNA]</scope>
    <source>
        <strain evidence="2 4">58</strain>
    </source>
</reference>
<dbReference type="AlphaFoldDB" id="A0AA91U4B2"/>
<evidence type="ECO:0000313" key="3">
    <source>
        <dbReference type="EMBL" id="QFY56363.1"/>
    </source>
</evidence>
<organism evidence="2 4">
    <name type="scientific">Halopseudomonas pelagia</name>
    <dbReference type="NCBI Taxonomy" id="553151"/>
    <lineage>
        <taxon>Bacteria</taxon>
        <taxon>Pseudomonadati</taxon>
        <taxon>Pseudomonadota</taxon>
        <taxon>Gammaproteobacteria</taxon>
        <taxon>Pseudomonadales</taxon>
        <taxon>Pseudomonadaceae</taxon>
        <taxon>Halopseudomonas</taxon>
    </lineage>
</organism>
<dbReference type="Proteomes" id="UP000344571">
    <property type="component" value="Chromosome"/>
</dbReference>
<reference evidence="3 5" key="2">
    <citation type="submission" date="2018-10" db="EMBL/GenBank/DDBJ databases">
        <title>Complete genome sequence of Pseudomonas pelagia strain Kongs-67.</title>
        <authorList>
            <person name="Sinha R.K."/>
            <person name="Krishnan K."/>
        </authorList>
    </citation>
    <scope>NUCLEOTIDE SEQUENCE [LARGE SCALE GENOMIC DNA]</scope>
    <source>
        <strain evidence="3 5">Kongs-67</strain>
    </source>
</reference>
<dbReference type="EMBL" id="NWMT01000088">
    <property type="protein sequence ID" value="PCC99776.1"/>
    <property type="molecule type" value="Genomic_DNA"/>
</dbReference>
<accession>A0AA91U4B2</accession>
<name>A0AA91U4B2_9GAMM</name>
<dbReference type="Proteomes" id="UP000243750">
    <property type="component" value="Unassembled WGS sequence"/>
</dbReference>
<evidence type="ECO:0000256" key="1">
    <source>
        <dbReference type="SAM" id="SignalP"/>
    </source>
</evidence>
<dbReference type="EMBL" id="CP033116">
    <property type="protein sequence ID" value="QFY56363.1"/>
    <property type="molecule type" value="Genomic_DNA"/>
</dbReference>
<protein>
    <submittedName>
        <fullName evidence="2">Uncharacterized protein</fullName>
    </submittedName>
</protein>
<evidence type="ECO:0000313" key="4">
    <source>
        <dbReference type="Proteomes" id="UP000243750"/>
    </source>
</evidence>
<proteinExistence type="predicted"/>
<sequence>MKILTGLVITALFGMAALPAYACTPEEAQAKAEEVAETIHRLADGDQAKANELHKQLLGLQLRDPTRSDHGACEAYDRINKELKAKAGE</sequence>